<protein>
    <submittedName>
        <fullName evidence="1">Uncharacterized protein</fullName>
    </submittedName>
</protein>
<gene>
    <name evidence="1" type="ORF">THF1A12_590004</name>
</gene>
<dbReference type="EMBL" id="CAKMUD010000115">
    <property type="protein sequence ID" value="CAH1602476.1"/>
    <property type="molecule type" value="Genomic_DNA"/>
</dbReference>
<dbReference type="AlphaFoldDB" id="A0AAU9QUJ7"/>
<comment type="caution">
    <text evidence="1">The sequence shown here is derived from an EMBL/GenBank/DDBJ whole genome shotgun (WGS) entry which is preliminary data.</text>
</comment>
<name>A0AAU9QUJ7_9VIBR</name>
<evidence type="ECO:0000313" key="2">
    <source>
        <dbReference type="Proteomes" id="UP001295462"/>
    </source>
</evidence>
<evidence type="ECO:0000313" key="1">
    <source>
        <dbReference type="EMBL" id="CAH1602476.1"/>
    </source>
</evidence>
<sequence length="48" mass="5186">MAFLINKMNITSIVSGTDNITGDKLAPSLSANKQNIVFSYADSQHCIL</sequence>
<accession>A0AAU9QUJ7</accession>
<proteinExistence type="predicted"/>
<organism evidence="1 2">
    <name type="scientific">Vibrio jasicida</name>
    <dbReference type="NCBI Taxonomy" id="766224"/>
    <lineage>
        <taxon>Bacteria</taxon>
        <taxon>Pseudomonadati</taxon>
        <taxon>Pseudomonadota</taxon>
        <taxon>Gammaproteobacteria</taxon>
        <taxon>Vibrionales</taxon>
        <taxon>Vibrionaceae</taxon>
        <taxon>Vibrio</taxon>
    </lineage>
</organism>
<reference evidence="1" key="1">
    <citation type="submission" date="2022-01" db="EMBL/GenBank/DDBJ databases">
        <authorList>
            <person name="Lagorce A."/>
        </authorList>
    </citation>
    <scope>NUCLEOTIDE SEQUENCE</scope>
    <source>
        <strain evidence="1">Th15_F1_A12</strain>
    </source>
</reference>
<dbReference type="Proteomes" id="UP001295462">
    <property type="component" value="Unassembled WGS sequence"/>
</dbReference>